<dbReference type="Proteomes" id="UP000224607">
    <property type="component" value="Unassembled WGS sequence"/>
</dbReference>
<proteinExistence type="predicted"/>
<dbReference type="RefSeq" id="WP_092513872.1">
    <property type="nucleotide sequence ID" value="NZ_CAWNQB010000009.1"/>
</dbReference>
<evidence type="ECO:0000256" key="1">
    <source>
        <dbReference type="SAM" id="MobiDB-lite"/>
    </source>
</evidence>
<dbReference type="AlphaFoldDB" id="A0A1I3WTH9"/>
<evidence type="ECO:0000313" key="4">
    <source>
        <dbReference type="Proteomes" id="UP000198919"/>
    </source>
</evidence>
<gene>
    <name evidence="3" type="ORF">SAMN05421680_12930</name>
    <name evidence="2" type="ORF">Xmau_03544</name>
</gene>
<dbReference type="EMBL" id="FORG01000029">
    <property type="protein sequence ID" value="SFK10825.1"/>
    <property type="molecule type" value="Genomic_DNA"/>
</dbReference>
<reference evidence="4" key="2">
    <citation type="submission" date="2016-10" db="EMBL/GenBank/DDBJ databases">
        <authorList>
            <person name="Varghese N."/>
            <person name="Submissions S."/>
        </authorList>
    </citation>
    <scope>NUCLEOTIDE SEQUENCE [LARGE SCALE GENOMIC DNA]</scope>
    <source>
        <strain evidence="4">DSM 17908</strain>
    </source>
</reference>
<name>A0A1I3WTH9_9GAMM</name>
<dbReference type="EMBL" id="NITY01000017">
    <property type="protein sequence ID" value="PHM38159.1"/>
    <property type="molecule type" value="Genomic_DNA"/>
</dbReference>
<keyword evidence="5" id="KW-1185">Reference proteome</keyword>
<evidence type="ECO:0008006" key="6">
    <source>
        <dbReference type="Google" id="ProtNLM"/>
    </source>
</evidence>
<dbReference type="Proteomes" id="UP000198919">
    <property type="component" value="Unassembled WGS sequence"/>
</dbReference>
<evidence type="ECO:0000313" key="3">
    <source>
        <dbReference type="EMBL" id="SFK10825.1"/>
    </source>
</evidence>
<dbReference type="OrthoDB" id="9762853at2"/>
<reference evidence="2 5" key="3">
    <citation type="journal article" date="2017" name="Nat. Microbiol.">
        <title>Natural product diversity associated with the nematode symbionts Photorhabdus and Xenorhabdus.</title>
        <authorList>
            <person name="Tobias N.J."/>
            <person name="Wolff H."/>
            <person name="Djahanschiri B."/>
            <person name="Grundmann F."/>
            <person name="Kronenwerth M."/>
            <person name="Shi Y.M."/>
            <person name="Simonyi S."/>
            <person name="Grun P."/>
            <person name="Shapiro-Ilan D."/>
            <person name="Pidot S.J."/>
            <person name="Stinear T.P."/>
            <person name="Ebersberger I."/>
            <person name="Bode H.B."/>
        </authorList>
    </citation>
    <scope>NUCLEOTIDE SEQUENCE [LARGE SCALE GENOMIC DNA]</scope>
    <source>
        <strain evidence="2 5">DSM 17908</strain>
    </source>
</reference>
<feature type="region of interest" description="Disordered" evidence="1">
    <location>
        <begin position="920"/>
        <end position="942"/>
    </location>
</feature>
<dbReference type="STRING" id="351675.SAMN05421680_12930"/>
<protein>
    <recommendedName>
        <fullName evidence="6">Baseplate assembly protein</fullName>
    </recommendedName>
</protein>
<sequence length="942" mass="107097">MTTQNNDFVLDDRSLLTRLTAFQAYCRTIPFGTNRNFWDQVFFNDENTPQTLAVRFAEPGLEARNLPPQLAFLLAFLHMMDTPRRLLNSLPARHRQLYYRGELGLSELPTRPDTALVIFQPESSHTELYLPEGLMLTGGQDLNGTPRLYNLQQSLSVNHARWTDLRWLREADDNRSLPVCRTLLDMSQDIAFPQQGIRLFQSEPQADMPMINGRFIVSPLLLATGEKRFITIEYVSTLPKNTNFRLEVSTQEGWKPLTQDSGVNNGYYMPEDVMPAAPVDLEGYTFLHPVLRIINQCTGTVPKVKSLTMTVHNMSNVQMRTDNGLVDVNENSYPFGSEPVSGNGFQLMSEQWCNQNVIFDITINLVWQDLPDNFTTWYSQYKAGADPISVNNTSFKAIVLPPDPDNNNPQQFFGGMDNGRISVKPIKVRLTSPQLNLTDEQAFWRHAPRVELAGQDFLHRTYRQMAINGELPPNPPYSPQFRQVNVNYVATSEKIEQYVLTPFGYQSSVPDGDDSSAPALYLGISDITPGQQLTLYWDLKTPCQIKPEGLHWSYLAETTDGEGKWVLLRQEIDDQTERLFRSGLWRTTLPKDATALSTLMPTGRYWLRAKDFVLDEADKPVEPGVPEQPQPKVEQYPWLSALYTNAGTVQLANASELDDSHFTQSLPVGSINSTVKPFEGLAALSQPLPSWGAHARESEDEFMRRVAMRLSHRGRASSWRDISALLLARFPEVHHIRLPGLENLDGLYQPETDEQIGGDFAHKRRRVAIYEDQSALHIQTLMIVPRAGYSDSEDPLRPMLNSARLAEMQRYIESLASPWIELRVLNPEYFEVKVEYKVGWKKEANAEQCELLLAEAIKQQFMPWRDEHNIVELGHSLTIYDVMSVIQRQPYVDHVQDIKINGSQQAINTSLKVIIVHPTSEPVSPKPKNNIPPFSAEESHDE</sequence>
<reference evidence="3" key="1">
    <citation type="submission" date="2016-10" db="EMBL/GenBank/DDBJ databases">
        <authorList>
            <person name="de Groot N.N."/>
        </authorList>
    </citation>
    <scope>NUCLEOTIDE SEQUENCE [LARGE SCALE GENOMIC DNA]</scope>
    <source>
        <strain evidence="3">DSM 17908</strain>
    </source>
</reference>
<accession>A0A1I3WTH9</accession>
<organism evidence="3 4">
    <name type="scientific">Xenorhabdus mauleonii</name>
    <dbReference type="NCBI Taxonomy" id="351675"/>
    <lineage>
        <taxon>Bacteria</taxon>
        <taxon>Pseudomonadati</taxon>
        <taxon>Pseudomonadota</taxon>
        <taxon>Gammaproteobacteria</taxon>
        <taxon>Enterobacterales</taxon>
        <taxon>Morganellaceae</taxon>
        <taxon>Xenorhabdus</taxon>
    </lineage>
</organism>
<evidence type="ECO:0000313" key="2">
    <source>
        <dbReference type="EMBL" id="PHM38159.1"/>
    </source>
</evidence>
<evidence type="ECO:0000313" key="5">
    <source>
        <dbReference type="Proteomes" id="UP000224607"/>
    </source>
</evidence>